<evidence type="ECO:0000256" key="1">
    <source>
        <dbReference type="ARBA" id="ARBA00003983"/>
    </source>
</evidence>
<protein>
    <recommendedName>
        <fullName evidence="4">Protein hunchback</fullName>
    </recommendedName>
</protein>
<dbReference type="EMBL" id="JAPWTJ010000346">
    <property type="protein sequence ID" value="KAJ8979355.1"/>
    <property type="molecule type" value="Genomic_DNA"/>
</dbReference>
<evidence type="ECO:0000256" key="12">
    <source>
        <dbReference type="ARBA" id="ARBA00023242"/>
    </source>
</evidence>
<dbReference type="InterPro" id="IPR012934">
    <property type="entry name" value="Znf_AD"/>
</dbReference>
<dbReference type="SUPFAM" id="SSF57667">
    <property type="entry name" value="beta-beta-alpha zinc fingers"/>
    <property type="match status" value="1"/>
</dbReference>
<comment type="subcellular location">
    <subcellularLocation>
        <location evidence="2">Nucleus</location>
    </subcellularLocation>
</comment>
<name>A0ABQ9JQ52_9CUCU</name>
<dbReference type="Proteomes" id="UP001162164">
    <property type="component" value="Unassembled WGS sequence"/>
</dbReference>
<keyword evidence="16" id="KW-1185">Reference proteome</keyword>
<keyword evidence="12" id="KW-0539">Nucleus</keyword>
<evidence type="ECO:0000256" key="10">
    <source>
        <dbReference type="ARBA" id="ARBA00022833"/>
    </source>
</evidence>
<dbReference type="PANTHER" id="PTHR24392:SF49">
    <property type="entry name" value="PROTEIN HUNCHBACK"/>
    <property type="match status" value="1"/>
</dbReference>
<dbReference type="InterPro" id="IPR036236">
    <property type="entry name" value="Znf_C2H2_sf"/>
</dbReference>
<dbReference type="Gene3D" id="3.30.160.60">
    <property type="entry name" value="Classic Zinc Finger"/>
    <property type="match status" value="2"/>
</dbReference>
<keyword evidence="9 13" id="KW-0863">Zinc-finger</keyword>
<dbReference type="PANTHER" id="PTHR24392">
    <property type="entry name" value="ZINC FINGER PROTEIN"/>
    <property type="match status" value="1"/>
</dbReference>
<keyword evidence="8" id="KW-0677">Repeat</keyword>
<organism evidence="15 16">
    <name type="scientific">Molorchus minor</name>
    <dbReference type="NCBI Taxonomy" id="1323400"/>
    <lineage>
        <taxon>Eukaryota</taxon>
        <taxon>Metazoa</taxon>
        <taxon>Ecdysozoa</taxon>
        <taxon>Arthropoda</taxon>
        <taxon>Hexapoda</taxon>
        <taxon>Insecta</taxon>
        <taxon>Pterygota</taxon>
        <taxon>Neoptera</taxon>
        <taxon>Endopterygota</taxon>
        <taxon>Coleoptera</taxon>
        <taxon>Polyphaga</taxon>
        <taxon>Cucujiformia</taxon>
        <taxon>Chrysomeloidea</taxon>
        <taxon>Cerambycidae</taxon>
        <taxon>Lamiinae</taxon>
        <taxon>Monochamini</taxon>
        <taxon>Molorchus</taxon>
    </lineage>
</organism>
<gene>
    <name evidence="15" type="ORF">NQ317_010128</name>
</gene>
<evidence type="ECO:0000256" key="8">
    <source>
        <dbReference type="ARBA" id="ARBA00022737"/>
    </source>
</evidence>
<evidence type="ECO:0000256" key="5">
    <source>
        <dbReference type="ARBA" id="ARBA00022473"/>
    </source>
</evidence>
<proteinExistence type="inferred from homology"/>
<dbReference type="SMART" id="SM00355">
    <property type="entry name" value="ZnF_C2H2"/>
    <property type="match status" value="3"/>
</dbReference>
<reference evidence="15" key="1">
    <citation type="journal article" date="2023" name="Insect Mol. Biol.">
        <title>Genome sequencing provides insights into the evolution of gene families encoding plant cell wall-degrading enzymes in longhorned beetles.</title>
        <authorList>
            <person name="Shin N.R."/>
            <person name="Okamura Y."/>
            <person name="Kirsch R."/>
            <person name="Pauchet Y."/>
        </authorList>
    </citation>
    <scope>NUCLEOTIDE SEQUENCE</scope>
    <source>
        <strain evidence="15">MMC_N1</strain>
    </source>
</reference>
<evidence type="ECO:0000256" key="7">
    <source>
        <dbReference type="ARBA" id="ARBA00022723"/>
    </source>
</evidence>
<evidence type="ECO:0000256" key="13">
    <source>
        <dbReference type="PROSITE-ProRule" id="PRU00042"/>
    </source>
</evidence>
<evidence type="ECO:0000259" key="14">
    <source>
        <dbReference type="PROSITE" id="PS50157"/>
    </source>
</evidence>
<dbReference type="Pfam" id="PF13909">
    <property type="entry name" value="zf-H2C2_5"/>
    <property type="match status" value="1"/>
</dbReference>
<evidence type="ECO:0000256" key="11">
    <source>
        <dbReference type="ARBA" id="ARBA00023125"/>
    </source>
</evidence>
<evidence type="ECO:0000256" key="6">
    <source>
        <dbReference type="ARBA" id="ARBA00022492"/>
    </source>
</evidence>
<dbReference type="SMART" id="SM00868">
    <property type="entry name" value="zf-AD"/>
    <property type="match status" value="2"/>
</dbReference>
<keyword evidence="10" id="KW-0862">Zinc</keyword>
<comment type="function">
    <text evidence="1">Gap class segmentation protein that controls development of head structures.</text>
</comment>
<comment type="caution">
    <text evidence="15">The sequence shown here is derived from an EMBL/GenBank/DDBJ whole genome shotgun (WGS) entry which is preliminary data.</text>
</comment>
<evidence type="ECO:0000313" key="15">
    <source>
        <dbReference type="EMBL" id="KAJ8979355.1"/>
    </source>
</evidence>
<comment type="similarity">
    <text evidence="3">Belongs to the hunchback C2H2-type zinc-finger protein family.</text>
</comment>
<evidence type="ECO:0000313" key="16">
    <source>
        <dbReference type="Proteomes" id="UP001162164"/>
    </source>
</evidence>
<keyword evidence="6" id="KW-0302">Gap protein</keyword>
<sequence length="322" mass="37710">MSDIHIHIALQHRKMKEDKPVICRLCLNLIEDGSFDLLDEVKKQMLNTLLPNMNLACPTQPVICKHCTTVLHNSYHFKTEFLNYMKNVEPQIKDKKHQCIYCLTVTKQECTAAENILLKEMLTQCFPENDVIESTSICEKCVEPLHSQYIFVSKCLEVEEKITVYSSKTGSSGEVNLFDVVNDKYTLKESNNIRVDFVSLKTEPIDFPDPITIEEKDIKDVEEKTKIYKCELCDYKTHRKSDLTLRHMLRHKNPEELKMYRCTECSYQTKRRGDLTSHLVTHKDSVPVYKCATCHYKTIYKDRLAEHVVKHKLPREIQVQYL</sequence>
<keyword evidence="11" id="KW-0238">DNA-binding</keyword>
<evidence type="ECO:0000256" key="2">
    <source>
        <dbReference type="ARBA" id="ARBA00004123"/>
    </source>
</evidence>
<dbReference type="PROSITE" id="PS50157">
    <property type="entry name" value="ZINC_FINGER_C2H2_2"/>
    <property type="match status" value="1"/>
</dbReference>
<keyword evidence="5" id="KW-0217">Developmental protein</keyword>
<evidence type="ECO:0000256" key="4">
    <source>
        <dbReference type="ARBA" id="ARBA00013638"/>
    </source>
</evidence>
<accession>A0ABQ9JQ52</accession>
<feature type="domain" description="C2H2-type" evidence="14">
    <location>
        <begin position="260"/>
        <end position="287"/>
    </location>
</feature>
<keyword evidence="7" id="KW-0479">Metal-binding</keyword>
<dbReference type="InterPro" id="IPR013087">
    <property type="entry name" value="Znf_C2H2_type"/>
</dbReference>
<evidence type="ECO:0000256" key="9">
    <source>
        <dbReference type="ARBA" id="ARBA00022771"/>
    </source>
</evidence>
<evidence type="ECO:0000256" key="3">
    <source>
        <dbReference type="ARBA" id="ARBA00007746"/>
    </source>
</evidence>